<dbReference type="PANTHER" id="PTHR43918">
    <property type="entry name" value="ACETYLCHOLINESTERASE"/>
    <property type="match status" value="1"/>
</dbReference>
<feature type="domain" description="Carboxylesterase type B" evidence="4">
    <location>
        <begin position="32"/>
        <end position="365"/>
    </location>
</feature>
<evidence type="ECO:0000313" key="6">
    <source>
        <dbReference type="Proteomes" id="UP000803884"/>
    </source>
</evidence>
<dbReference type="AlphaFoldDB" id="A0AB34KEH8"/>
<dbReference type="InterPro" id="IPR029058">
    <property type="entry name" value="AB_hydrolase_fold"/>
</dbReference>
<gene>
    <name evidence="5" type="ORF">WHR41_08707</name>
</gene>
<dbReference type="GeneID" id="96010149"/>
<evidence type="ECO:0000259" key="4">
    <source>
        <dbReference type="Pfam" id="PF00135"/>
    </source>
</evidence>
<dbReference type="GO" id="GO:0003990">
    <property type="term" value="F:acetylcholinesterase activity"/>
    <property type="evidence" value="ECO:0007669"/>
    <property type="project" value="TreeGrafter"/>
</dbReference>
<accession>A0AB34KEH8</accession>
<feature type="signal peptide" evidence="3">
    <location>
        <begin position="1"/>
        <end position="18"/>
    </location>
</feature>
<evidence type="ECO:0000313" key="5">
    <source>
        <dbReference type="EMBL" id="KAL1582556.1"/>
    </source>
</evidence>
<keyword evidence="2 3" id="KW-0378">Hydrolase</keyword>
<proteinExistence type="inferred from homology"/>
<dbReference type="GO" id="GO:0005886">
    <property type="term" value="C:plasma membrane"/>
    <property type="evidence" value="ECO:0007669"/>
    <property type="project" value="TreeGrafter"/>
</dbReference>
<comment type="caution">
    <text evidence="5">The sequence shown here is derived from an EMBL/GenBank/DDBJ whole genome shotgun (WGS) entry which is preliminary data.</text>
</comment>
<name>A0AB34KEH8_9PEZI</name>
<dbReference type="Proteomes" id="UP000803884">
    <property type="component" value="Unassembled WGS sequence"/>
</dbReference>
<protein>
    <recommendedName>
        <fullName evidence="3">Carboxylic ester hydrolase</fullName>
        <ecNumber evidence="3">3.1.1.-</ecNumber>
    </recommendedName>
</protein>
<dbReference type="InterPro" id="IPR002018">
    <property type="entry name" value="CarbesteraseB"/>
</dbReference>
<dbReference type="SUPFAM" id="SSF53474">
    <property type="entry name" value="alpha/beta-Hydrolases"/>
    <property type="match status" value="1"/>
</dbReference>
<dbReference type="GO" id="GO:0019695">
    <property type="term" value="P:choline metabolic process"/>
    <property type="evidence" value="ECO:0007669"/>
    <property type="project" value="TreeGrafter"/>
</dbReference>
<dbReference type="InterPro" id="IPR050654">
    <property type="entry name" value="AChE-related_enzymes"/>
</dbReference>
<dbReference type="InterPro" id="IPR019826">
    <property type="entry name" value="Carboxylesterase_B_AS"/>
</dbReference>
<sequence length="500" mass="54454">MHIVSTLLASLVVSGALATPHRGRGPRGHDLIARTKAGTFTGFVDPEVPDVRQWLGVPYGAPPVGNQRFLPPKPATHAGNIETTEYKPICMQNGGPGAGVFWELVPEFQNTDPQSEDCLYLNIWGPRNTIGRRPRHQKKVPVIIWICGGGFQEGGGHAPYQVPDHWVQRTQSHIVVTFNYRLSVWGYPGARAAPVNAGLEDIRLVVEWLRDNVEAFGGDPEHMILWGQSAGGNAANSYGYANPEDPIVTGIVAQSGTAAQLNGLNTTAFSVLAEQLGCGDLSAEDELSCMQDADNNELHDIIRNGEGVPRFSPAADNVTVFTNNTARYETDQVAKVPLIVGNTVNEGAAFASFELNQTVAPTENETLPATQRFGCGTETEADLRVQHGLPTYRYLGAGNFSNITPRYWLGAMHSSDIPLVFGTHWEFRGNSTELEWQTSFSMEGFWVSFAADSLKAPMDGLGLTWPEYSSDENMVLFGNETGPALVVPGDYYDPVFQCDE</sequence>
<organism evidence="5 6">
    <name type="scientific">Cladosporium halotolerans</name>
    <dbReference type="NCBI Taxonomy" id="1052096"/>
    <lineage>
        <taxon>Eukaryota</taxon>
        <taxon>Fungi</taxon>
        <taxon>Dikarya</taxon>
        <taxon>Ascomycota</taxon>
        <taxon>Pezizomycotina</taxon>
        <taxon>Dothideomycetes</taxon>
        <taxon>Dothideomycetidae</taxon>
        <taxon>Cladosporiales</taxon>
        <taxon>Cladosporiaceae</taxon>
        <taxon>Cladosporium</taxon>
    </lineage>
</organism>
<reference evidence="5 6" key="1">
    <citation type="journal article" date="2020" name="Microbiol. Resour. Announc.">
        <title>Draft Genome Sequence of a Cladosporium Species Isolated from the Mesophotic Ascidian Didemnum maculosum.</title>
        <authorList>
            <person name="Gioti A."/>
            <person name="Siaperas R."/>
            <person name="Nikolaivits E."/>
            <person name="Le Goff G."/>
            <person name="Ouazzani J."/>
            <person name="Kotoulas G."/>
            <person name="Topakas E."/>
        </authorList>
    </citation>
    <scope>NUCLEOTIDE SEQUENCE [LARGE SCALE GENOMIC DNA]</scope>
    <source>
        <strain evidence="5 6">TM138-S3</strain>
    </source>
</reference>
<dbReference type="PANTHER" id="PTHR43918:SF4">
    <property type="entry name" value="CARBOXYLIC ESTER HYDROLASE"/>
    <property type="match status" value="1"/>
</dbReference>
<evidence type="ECO:0000256" key="1">
    <source>
        <dbReference type="ARBA" id="ARBA00005964"/>
    </source>
</evidence>
<dbReference type="PROSITE" id="PS00941">
    <property type="entry name" value="CARBOXYLESTERASE_B_2"/>
    <property type="match status" value="1"/>
</dbReference>
<feature type="chain" id="PRO_5044048563" description="Carboxylic ester hydrolase" evidence="3">
    <location>
        <begin position="19"/>
        <end position="500"/>
    </location>
</feature>
<dbReference type="RefSeq" id="XP_069225663.1">
    <property type="nucleotide sequence ID" value="XM_069377311.1"/>
</dbReference>
<evidence type="ECO:0000256" key="3">
    <source>
        <dbReference type="RuleBase" id="RU361235"/>
    </source>
</evidence>
<evidence type="ECO:0000256" key="2">
    <source>
        <dbReference type="ARBA" id="ARBA00022801"/>
    </source>
</evidence>
<comment type="similarity">
    <text evidence="1 3">Belongs to the type-B carboxylesterase/lipase family.</text>
</comment>
<dbReference type="InterPro" id="IPR019819">
    <property type="entry name" value="Carboxylesterase_B_CS"/>
</dbReference>
<keyword evidence="3" id="KW-0732">Signal</keyword>
<dbReference type="GO" id="GO:0006581">
    <property type="term" value="P:acetylcholine catabolic process"/>
    <property type="evidence" value="ECO:0007669"/>
    <property type="project" value="TreeGrafter"/>
</dbReference>
<keyword evidence="6" id="KW-1185">Reference proteome</keyword>
<dbReference type="Pfam" id="PF00135">
    <property type="entry name" value="COesterase"/>
    <property type="match status" value="2"/>
</dbReference>
<dbReference type="EMBL" id="JAAQHG020000048">
    <property type="protein sequence ID" value="KAL1582556.1"/>
    <property type="molecule type" value="Genomic_DNA"/>
</dbReference>
<dbReference type="PROSITE" id="PS00122">
    <property type="entry name" value="CARBOXYLESTERASE_B_1"/>
    <property type="match status" value="1"/>
</dbReference>
<dbReference type="Gene3D" id="3.40.50.1820">
    <property type="entry name" value="alpha/beta hydrolase"/>
    <property type="match status" value="2"/>
</dbReference>
<feature type="domain" description="Carboxylesterase type B" evidence="4">
    <location>
        <begin position="372"/>
        <end position="476"/>
    </location>
</feature>
<dbReference type="EC" id="3.1.1.-" evidence="3"/>